<dbReference type="RefSeq" id="WP_022744148.1">
    <property type="nucleotide sequence ID" value="NC_022571.1"/>
</dbReference>
<dbReference type="Gene3D" id="1.10.357.40">
    <property type="entry name" value="YbiA-like"/>
    <property type="match status" value="1"/>
</dbReference>
<dbReference type="Pfam" id="PF08719">
    <property type="entry name" value="NADAR"/>
    <property type="match status" value="1"/>
</dbReference>
<keyword evidence="5" id="KW-1185">Reference proteome</keyword>
<name>U5MQA2_CLOSA</name>
<gene>
    <name evidence="4" type="ORF">CLSA_c08480</name>
</gene>
<dbReference type="HOGENOM" id="CLU_084247_1_0_9"/>
<reference evidence="4 5" key="1">
    <citation type="journal article" date="2013" name="Genome Announc.">
        <title>Complete Genome Sequence of the Solvent Producer Clostridium saccharobutylicum NCP262 (DSM 13864).</title>
        <authorList>
            <person name="Poehlein A."/>
            <person name="Hartwich K."/>
            <person name="Krabben P."/>
            <person name="Ehrenreich A."/>
            <person name="Liebl W."/>
            <person name="Durre P."/>
            <person name="Gottschalk G."/>
            <person name="Daniel R."/>
        </authorList>
    </citation>
    <scope>NUCLEOTIDE SEQUENCE [LARGE SCALE GENOMIC DNA]</scope>
    <source>
        <strain evidence="4">DSM 13864</strain>
    </source>
</reference>
<evidence type="ECO:0000259" key="3">
    <source>
        <dbReference type="Pfam" id="PF08719"/>
    </source>
</evidence>
<dbReference type="InterPro" id="IPR037238">
    <property type="entry name" value="YbiA-like_sf"/>
</dbReference>
<comment type="catalytic activity">
    <reaction evidence="1">
        <text>5-amino-6-(5-phospho-D-ribosylamino)uracil + H2O = 5,6-diaminouracil + D-ribose 5-phosphate</text>
        <dbReference type="Rhea" id="RHEA:55020"/>
        <dbReference type="ChEBI" id="CHEBI:15377"/>
        <dbReference type="ChEBI" id="CHEBI:46252"/>
        <dbReference type="ChEBI" id="CHEBI:58453"/>
        <dbReference type="ChEBI" id="CHEBI:78346"/>
    </reaction>
</comment>
<proteinExistence type="predicted"/>
<evidence type="ECO:0000256" key="1">
    <source>
        <dbReference type="ARBA" id="ARBA00000022"/>
    </source>
</evidence>
<dbReference type="InterPro" id="IPR012816">
    <property type="entry name" value="NADAR"/>
</dbReference>
<evidence type="ECO:0000313" key="4">
    <source>
        <dbReference type="EMBL" id="AGX41861.1"/>
    </source>
</evidence>
<comment type="catalytic activity">
    <reaction evidence="2">
        <text>2,5-diamino-6-hydroxy-4-(5-phosphoribosylamino)-pyrimidine + H2O = 2,5,6-triamino-4-hydroxypyrimidine + D-ribose 5-phosphate</text>
        <dbReference type="Rhea" id="RHEA:23436"/>
        <dbReference type="ChEBI" id="CHEBI:15377"/>
        <dbReference type="ChEBI" id="CHEBI:58614"/>
        <dbReference type="ChEBI" id="CHEBI:78346"/>
        <dbReference type="ChEBI" id="CHEBI:137796"/>
    </reaction>
</comment>
<dbReference type="eggNOG" id="COG3236">
    <property type="taxonomic scope" value="Bacteria"/>
</dbReference>
<sequence>MKYTVELIQKEFNKGKSLKYMFFWGHQPSKDGSITKSCFSQWWICNFEVDGEHYNSAEQYMMAEKAKLFDDDEIRKQILECKHPKQVKSLGRMVKGFKEDVWAKNCFQIVKRGNIAKFSQNKELLEFLINTKQRVLVEASPIDKIWGIGLVKDTDNIENPFIWKGKNLLGFALMEVRDELLG</sequence>
<dbReference type="PATRIC" id="fig|1345695.10.peg.2945"/>
<accession>U5MQA2</accession>
<feature type="domain" description="NADAR" evidence="3">
    <location>
        <begin position="22"/>
        <end position="180"/>
    </location>
</feature>
<organism evidence="4 5">
    <name type="scientific">Clostridium saccharobutylicum DSM 13864</name>
    <dbReference type="NCBI Taxonomy" id="1345695"/>
    <lineage>
        <taxon>Bacteria</taxon>
        <taxon>Bacillati</taxon>
        <taxon>Bacillota</taxon>
        <taxon>Clostridia</taxon>
        <taxon>Eubacteriales</taxon>
        <taxon>Clostridiaceae</taxon>
        <taxon>Clostridium</taxon>
    </lineage>
</organism>
<dbReference type="CDD" id="cd15457">
    <property type="entry name" value="NADAR"/>
    <property type="match status" value="1"/>
</dbReference>
<protein>
    <recommendedName>
        <fullName evidence="3">NADAR domain-containing protein</fullName>
    </recommendedName>
</protein>
<dbReference type="NCBIfam" id="TIGR02464">
    <property type="entry name" value="ribofla_fusion"/>
    <property type="match status" value="1"/>
</dbReference>
<dbReference type="GeneID" id="55473383"/>
<dbReference type="EMBL" id="CP006721">
    <property type="protein sequence ID" value="AGX41861.1"/>
    <property type="molecule type" value="Genomic_DNA"/>
</dbReference>
<dbReference type="KEGG" id="csb:CLSA_c08480"/>
<dbReference type="AlphaFoldDB" id="U5MQA2"/>
<dbReference type="Proteomes" id="UP000017118">
    <property type="component" value="Chromosome"/>
</dbReference>
<evidence type="ECO:0000256" key="2">
    <source>
        <dbReference type="ARBA" id="ARBA00000751"/>
    </source>
</evidence>
<dbReference type="OrthoDB" id="67297at2"/>
<dbReference type="SUPFAM" id="SSF143990">
    <property type="entry name" value="YbiA-like"/>
    <property type="match status" value="1"/>
</dbReference>
<evidence type="ECO:0000313" key="5">
    <source>
        <dbReference type="Proteomes" id="UP000017118"/>
    </source>
</evidence>